<feature type="repeat" description="PPR" evidence="2">
    <location>
        <begin position="75"/>
        <end position="105"/>
    </location>
</feature>
<evidence type="ECO:0000256" key="1">
    <source>
        <dbReference type="ARBA" id="ARBA00022737"/>
    </source>
</evidence>
<dbReference type="FunFam" id="1.25.40.10:FF:000158">
    <property type="entry name" value="pentatricopeptide repeat-containing protein At2g33680"/>
    <property type="match status" value="1"/>
</dbReference>
<dbReference type="GO" id="GO:0099402">
    <property type="term" value="P:plant organ development"/>
    <property type="evidence" value="ECO:0007669"/>
    <property type="project" value="UniProtKB-ARBA"/>
</dbReference>
<dbReference type="GO" id="GO:0003723">
    <property type="term" value="F:RNA binding"/>
    <property type="evidence" value="ECO:0007669"/>
    <property type="project" value="InterPro"/>
</dbReference>
<dbReference type="NCBIfam" id="TIGR00756">
    <property type="entry name" value="PPR"/>
    <property type="match status" value="3"/>
</dbReference>
<dbReference type="EMBL" id="JAATIQ010000158">
    <property type="protein sequence ID" value="KAF4375999.1"/>
    <property type="molecule type" value="Genomic_DNA"/>
</dbReference>
<evidence type="ECO:0000313" key="5">
    <source>
        <dbReference type="Proteomes" id="UP000525078"/>
    </source>
</evidence>
<comment type="caution">
    <text evidence="4">The sequence shown here is derived from an EMBL/GenBank/DDBJ whole genome shotgun (WGS) entry which is preliminary data.</text>
</comment>
<evidence type="ECO:0008006" key="7">
    <source>
        <dbReference type="Google" id="ProtNLM"/>
    </source>
</evidence>
<dbReference type="InterPro" id="IPR002885">
    <property type="entry name" value="PPR_rpt"/>
</dbReference>
<dbReference type="InterPro" id="IPR011990">
    <property type="entry name" value="TPR-like_helical_dom_sf"/>
</dbReference>
<dbReference type="Pfam" id="PF13041">
    <property type="entry name" value="PPR_2"/>
    <property type="match status" value="1"/>
</dbReference>
<dbReference type="PANTHER" id="PTHR47926">
    <property type="entry name" value="PENTATRICOPEPTIDE REPEAT-CONTAINING PROTEIN"/>
    <property type="match status" value="1"/>
</dbReference>
<dbReference type="FunFam" id="1.25.40.10:FF:000348">
    <property type="entry name" value="Pentatricopeptide repeat-containing protein chloroplastic"/>
    <property type="match status" value="1"/>
</dbReference>
<proteinExistence type="predicted"/>
<feature type="repeat" description="PPR" evidence="2">
    <location>
        <begin position="106"/>
        <end position="140"/>
    </location>
</feature>
<dbReference type="SUPFAM" id="SSF48452">
    <property type="entry name" value="TPR-like"/>
    <property type="match status" value="1"/>
</dbReference>
<organism evidence="4 5">
    <name type="scientific">Cannabis sativa</name>
    <name type="common">Hemp</name>
    <name type="synonym">Marijuana</name>
    <dbReference type="NCBI Taxonomy" id="3483"/>
    <lineage>
        <taxon>Eukaryota</taxon>
        <taxon>Viridiplantae</taxon>
        <taxon>Streptophyta</taxon>
        <taxon>Embryophyta</taxon>
        <taxon>Tracheophyta</taxon>
        <taxon>Spermatophyta</taxon>
        <taxon>Magnoliopsida</taxon>
        <taxon>eudicotyledons</taxon>
        <taxon>Gunneridae</taxon>
        <taxon>Pentapetalae</taxon>
        <taxon>rosids</taxon>
        <taxon>fabids</taxon>
        <taxon>Rosales</taxon>
        <taxon>Cannabaceae</taxon>
        <taxon>Cannabis</taxon>
    </lineage>
</organism>
<feature type="repeat" description="PPR" evidence="2">
    <location>
        <begin position="176"/>
        <end position="210"/>
    </location>
</feature>
<sequence length="308" mass="34710">MISRGFPPDKFTFPFVIRACVSSSYFRLARVVHGLAIKTGFSSDVFLQNNLIDFYFSFGHKFCACKVFDKMSVRNVVSWTTMVSGLVDSGELDTARAIFEQMPTKNVVSWTAMIDGYAKNQQPEQAFQLFRRMQSENVMPNEFTLVSLLKACTELGSLNLGKWVHDFALKNGFRLEVYLGTALIDMYSKCGSLEDAKKVFDKMRKKSLATWNAMITSLGVYGFGEEALALFTTMETMNGAPKPDAITFVGVLCACVQANDLTQGCKYFEYMTQHYGISPILEHYSCMIELYSRAGMLDEVERLSKAIR</sequence>
<accession>A0A7J6GRR2</accession>
<dbReference type="EMBL" id="JAATIP010000044">
    <property type="protein sequence ID" value="KAF4385636.1"/>
    <property type="molecule type" value="Genomic_DNA"/>
</dbReference>
<dbReference type="AlphaFoldDB" id="A0A7J6GRR2"/>
<keyword evidence="6" id="KW-1185">Reference proteome</keyword>
<protein>
    <recommendedName>
        <fullName evidence="7">Pentatricopeptide repeat-containing protein</fullName>
    </recommendedName>
</protein>
<name>A0A7J6GRR2_CANSA</name>
<dbReference type="Proteomes" id="UP000525078">
    <property type="component" value="Unassembled WGS sequence"/>
</dbReference>
<evidence type="ECO:0000313" key="6">
    <source>
        <dbReference type="Proteomes" id="UP000583929"/>
    </source>
</evidence>
<dbReference type="InterPro" id="IPR046960">
    <property type="entry name" value="PPR_At4g14850-like_plant"/>
</dbReference>
<dbReference type="PROSITE" id="PS51375">
    <property type="entry name" value="PPR"/>
    <property type="match status" value="3"/>
</dbReference>
<dbReference type="PANTHER" id="PTHR47926:SF359">
    <property type="entry name" value="PENTACOTRIPEPTIDE-REPEAT REGION OF PRORP DOMAIN-CONTAINING PROTEIN"/>
    <property type="match status" value="1"/>
</dbReference>
<evidence type="ECO:0000313" key="3">
    <source>
        <dbReference type="EMBL" id="KAF4375999.1"/>
    </source>
</evidence>
<evidence type="ECO:0000313" key="4">
    <source>
        <dbReference type="EMBL" id="KAF4385636.1"/>
    </source>
</evidence>
<evidence type="ECO:0000256" key="2">
    <source>
        <dbReference type="PROSITE-ProRule" id="PRU00708"/>
    </source>
</evidence>
<dbReference type="Pfam" id="PF01535">
    <property type="entry name" value="PPR"/>
    <property type="match status" value="3"/>
</dbReference>
<gene>
    <name evidence="4" type="ORF">F8388_010192</name>
    <name evidence="3" type="ORF">G4B88_029363</name>
</gene>
<reference evidence="5 6" key="1">
    <citation type="journal article" date="2020" name="bioRxiv">
        <title>Sequence and annotation of 42 cannabis genomes reveals extensive copy number variation in cannabinoid synthesis and pathogen resistance genes.</title>
        <authorList>
            <person name="Mckernan K.J."/>
            <person name="Helbert Y."/>
            <person name="Kane L.T."/>
            <person name="Ebling H."/>
            <person name="Zhang L."/>
            <person name="Liu B."/>
            <person name="Eaton Z."/>
            <person name="Mclaughlin S."/>
            <person name="Kingan S."/>
            <person name="Baybayan P."/>
            <person name="Concepcion G."/>
            <person name="Jordan M."/>
            <person name="Riva A."/>
            <person name="Barbazuk W."/>
            <person name="Harkins T."/>
        </authorList>
    </citation>
    <scope>NUCLEOTIDE SEQUENCE [LARGE SCALE GENOMIC DNA]</scope>
    <source>
        <strain evidence="5 6">cv. Jamaican Lion 4</strain>
        <strain evidence="3">Father</strain>
        <strain evidence="4">Mother</strain>
        <tissue evidence="4">Leaf</tissue>
    </source>
</reference>
<dbReference type="Gene3D" id="1.25.40.10">
    <property type="entry name" value="Tetratricopeptide repeat domain"/>
    <property type="match status" value="3"/>
</dbReference>
<dbReference type="GO" id="GO:0009451">
    <property type="term" value="P:RNA modification"/>
    <property type="evidence" value="ECO:0007669"/>
    <property type="project" value="InterPro"/>
</dbReference>
<dbReference type="Proteomes" id="UP000583929">
    <property type="component" value="Unassembled WGS sequence"/>
</dbReference>
<keyword evidence="1" id="KW-0677">Repeat</keyword>